<organism evidence="2 3">
    <name type="scientific">Cytospora mali</name>
    <name type="common">Apple Valsa canker fungus</name>
    <name type="synonym">Valsa mali</name>
    <dbReference type="NCBI Taxonomy" id="578113"/>
    <lineage>
        <taxon>Eukaryota</taxon>
        <taxon>Fungi</taxon>
        <taxon>Dikarya</taxon>
        <taxon>Ascomycota</taxon>
        <taxon>Pezizomycotina</taxon>
        <taxon>Sordariomycetes</taxon>
        <taxon>Sordariomycetidae</taxon>
        <taxon>Diaporthales</taxon>
        <taxon>Cytosporaceae</taxon>
        <taxon>Cytospora</taxon>
    </lineage>
</organism>
<evidence type="ECO:0000313" key="2">
    <source>
        <dbReference type="EMBL" id="KUI72208.1"/>
    </source>
</evidence>
<name>A0A194W7Z5_CYTMA</name>
<reference evidence="2" key="1">
    <citation type="submission" date="2014-12" db="EMBL/GenBank/DDBJ databases">
        <title>Genome Sequence of Valsa Canker Pathogens Uncovers a Specific Adaption of Colonization on Woody Bark.</title>
        <authorList>
            <person name="Yin Z."/>
            <person name="Liu H."/>
            <person name="Gao X."/>
            <person name="Li Z."/>
            <person name="Song N."/>
            <person name="Ke X."/>
            <person name="Dai Q."/>
            <person name="Wu Y."/>
            <person name="Sun Y."/>
            <person name="Xu J.-R."/>
            <person name="Kang Z.K."/>
            <person name="Wang L."/>
            <person name="Huang L."/>
        </authorList>
    </citation>
    <scope>NUCLEOTIDE SEQUENCE [LARGE SCALE GENOMIC DNA]</scope>
    <source>
        <strain evidence="2">03-8</strain>
    </source>
</reference>
<dbReference type="EMBL" id="CM003105">
    <property type="protein sequence ID" value="KUI72208.1"/>
    <property type="molecule type" value="Genomic_DNA"/>
</dbReference>
<dbReference type="AlphaFoldDB" id="A0A194W7Z5"/>
<feature type="compositionally biased region" description="Basic and acidic residues" evidence="1">
    <location>
        <begin position="61"/>
        <end position="71"/>
    </location>
</feature>
<protein>
    <submittedName>
        <fullName evidence="2">Uncharacterized protein</fullName>
    </submittedName>
</protein>
<evidence type="ECO:0000313" key="3">
    <source>
        <dbReference type="Proteomes" id="UP000078559"/>
    </source>
</evidence>
<keyword evidence="3" id="KW-1185">Reference proteome</keyword>
<feature type="region of interest" description="Disordered" evidence="1">
    <location>
        <begin position="31"/>
        <end position="71"/>
    </location>
</feature>
<gene>
    <name evidence="2" type="ORF">VM1G_11791</name>
</gene>
<proteinExistence type="predicted"/>
<dbReference type="Proteomes" id="UP000078559">
    <property type="component" value="Chromosome 8"/>
</dbReference>
<accession>A0A194W7Z5</accession>
<sequence length="71" mass="8198">MFDWTWPFTVTPRRADVPRAFNDQDEVIANHQGAAREAPREGRSMTDRIGNEGTRARGRRGHGELRRLCTF</sequence>
<evidence type="ECO:0000256" key="1">
    <source>
        <dbReference type="SAM" id="MobiDB-lite"/>
    </source>
</evidence>
<feature type="compositionally biased region" description="Basic and acidic residues" evidence="1">
    <location>
        <begin position="37"/>
        <end position="50"/>
    </location>
</feature>